<comment type="caution">
    <text evidence="2">The sequence shown here is derived from an EMBL/GenBank/DDBJ whole genome shotgun (WGS) entry which is preliminary data.</text>
</comment>
<protein>
    <submittedName>
        <fullName evidence="2">DUF4263 domain-containing protein</fullName>
    </submittedName>
</protein>
<reference evidence="2 3" key="1">
    <citation type="submission" date="2019-09" db="EMBL/GenBank/DDBJ databases">
        <title>Genome Sequence of Larkinella sp MA1.</title>
        <authorList>
            <person name="Srinivasan S."/>
        </authorList>
    </citation>
    <scope>NUCLEOTIDE SEQUENCE [LARGE SCALE GENOMIC DNA]</scope>
    <source>
        <strain evidence="2 3">MA1</strain>
    </source>
</reference>
<evidence type="ECO:0000259" key="1">
    <source>
        <dbReference type="Pfam" id="PF14082"/>
    </source>
</evidence>
<dbReference type="Pfam" id="PF14082">
    <property type="entry name" value="SduA_C"/>
    <property type="match status" value="1"/>
</dbReference>
<dbReference type="RefSeq" id="WP_150875411.1">
    <property type="nucleotide sequence ID" value="NZ_VTWS01000001.1"/>
</dbReference>
<accession>A0A5N1JLB2</accession>
<dbReference type="InterPro" id="IPR025359">
    <property type="entry name" value="SduA_C"/>
</dbReference>
<feature type="domain" description="Shedu protein SduA C-terminal" evidence="1">
    <location>
        <begin position="192"/>
        <end position="337"/>
    </location>
</feature>
<keyword evidence="3" id="KW-1185">Reference proteome</keyword>
<dbReference type="Proteomes" id="UP000326344">
    <property type="component" value="Unassembled WGS sequence"/>
</dbReference>
<sequence length="349" mass="41066">MTYSKETITKQLDSYQSEINNTLLEMPKEKSSSLYGIRAPILALGSCNIFICSDAYIIGFINGFTSEIKYNFYEYVNSKSIEIWNNNQSDFFTFYEIITKATKLSPGTKININENISNCLIDINIEDETTGVFYPLYSKILIVGIEYFNSTWNSKELAINHINKAFEILNIECKYNAKNLLNTYLILLETAHKEEEVQLFLNQHPEFIYLEYETMLVKPNLGGIYKPDYAFALRHLNGLQWIFVEIEKPSKKIFTMGNKNFQFTSDFTQAKGQLLEWDRYITNNTLYLKNKFQDLFKPKYHLIYGRQSEITVEKREYLTVEFNESNNRIFSTFDDLYYKFNKIADLLNR</sequence>
<proteinExistence type="predicted"/>
<dbReference type="AlphaFoldDB" id="A0A5N1JLB2"/>
<evidence type="ECO:0000313" key="2">
    <source>
        <dbReference type="EMBL" id="KAA9357280.1"/>
    </source>
</evidence>
<dbReference type="EMBL" id="VTWS01000001">
    <property type="protein sequence ID" value="KAA9357280.1"/>
    <property type="molecule type" value="Genomic_DNA"/>
</dbReference>
<evidence type="ECO:0000313" key="3">
    <source>
        <dbReference type="Proteomes" id="UP000326344"/>
    </source>
</evidence>
<organism evidence="2 3">
    <name type="scientific">Larkinella humicola</name>
    <dbReference type="NCBI Taxonomy" id="2607654"/>
    <lineage>
        <taxon>Bacteria</taxon>
        <taxon>Pseudomonadati</taxon>
        <taxon>Bacteroidota</taxon>
        <taxon>Cytophagia</taxon>
        <taxon>Cytophagales</taxon>
        <taxon>Spirosomataceae</taxon>
        <taxon>Larkinella</taxon>
    </lineage>
</organism>
<gene>
    <name evidence="2" type="ORF">F0P93_05960</name>
</gene>
<name>A0A5N1JLB2_9BACT</name>